<sequence>MTPDEGRILLPGMDNPRWLKQNNTLKVYHENLSVTGRDLQEIENSNRANPAGKHVFICIISIMVTL</sequence>
<evidence type="ECO:0000313" key="1">
    <source>
        <dbReference type="EMBL" id="HCO27182.1"/>
    </source>
</evidence>
<proteinExistence type="predicted"/>
<reference evidence="1 2" key="1">
    <citation type="journal article" date="2018" name="Nat. Biotechnol.">
        <title>A standardized bacterial taxonomy based on genome phylogeny substantially revises the tree of life.</title>
        <authorList>
            <person name="Parks D.H."/>
            <person name="Chuvochina M."/>
            <person name="Waite D.W."/>
            <person name="Rinke C."/>
            <person name="Skarshewski A."/>
            <person name="Chaumeil P.A."/>
            <person name="Hugenholtz P."/>
        </authorList>
    </citation>
    <scope>NUCLEOTIDE SEQUENCE [LARGE SCALE GENOMIC DNA]</scope>
    <source>
        <strain evidence="1">UBA9375</strain>
    </source>
</reference>
<evidence type="ECO:0000313" key="2">
    <source>
        <dbReference type="Proteomes" id="UP000263642"/>
    </source>
</evidence>
<accession>A0A3D3RGI1</accession>
<dbReference type="AlphaFoldDB" id="A0A3D3RGI1"/>
<protein>
    <submittedName>
        <fullName evidence="1">Uncharacterized protein</fullName>
    </submittedName>
</protein>
<name>A0A3D3RGI1_9PLAN</name>
<gene>
    <name evidence="1" type="ORF">DIT97_30815</name>
</gene>
<dbReference type="EMBL" id="DQAY01000191">
    <property type="protein sequence ID" value="HCO27182.1"/>
    <property type="molecule type" value="Genomic_DNA"/>
</dbReference>
<dbReference type="Proteomes" id="UP000263642">
    <property type="component" value="Unassembled WGS sequence"/>
</dbReference>
<organism evidence="1 2">
    <name type="scientific">Gimesia maris</name>
    <dbReference type="NCBI Taxonomy" id="122"/>
    <lineage>
        <taxon>Bacteria</taxon>
        <taxon>Pseudomonadati</taxon>
        <taxon>Planctomycetota</taxon>
        <taxon>Planctomycetia</taxon>
        <taxon>Planctomycetales</taxon>
        <taxon>Planctomycetaceae</taxon>
        <taxon>Gimesia</taxon>
    </lineage>
</organism>
<comment type="caution">
    <text evidence="1">The sequence shown here is derived from an EMBL/GenBank/DDBJ whole genome shotgun (WGS) entry which is preliminary data.</text>
</comment>